<dbReference type="SUPFAM" id="SSF103025">
    <property type="entry name" value="Folate-binding domain"/>
    <property type="match status" value="1"/>
</dbReference>
<comment type="caution">
    <text evidence="2">The sequence shown here is derived from an EMBL/GenBank/DDBJ whole genome shotgun (WGS) entry which is preliminary data.</text>
</comment>
<gene>
    <name evidence="2" type="ORF">DFO67_1066</name>
</gene>
<dbReference type="NCBIfam" id="TIGR01375">
    <property type="entry name" value="soxG"/>
    <property type="match status" value="1"/>
</dbReference>
<evidence type="ECO:0000256" key="1">
    <source>
        <dbReference type="SAM" id="MobiDB-lite"/>
    </source>
</evidence>
<accession>A0A4V3GU81</accession>
<dbReference type="AlphaFoldDB" id="A0A4V3GU81"/>
<dbReference type="Gene3D" id="3.30.1360.120">
    <property type="entry name" value="Probable tRNA modification gtpase trme, domain 1"/>
    <property type="match status" value="1"/>
</dbReference>
<dbReference type="OrthoDB" id="9814782at2"/>
<dbReference type="GO" id="GO:1901053">
    <property type="term" value="P:sarcosine catabolic process"/>
    <property type="evidence" value="ECO:0007669"/>
    <property type="project" value="InterPro"/>
</dbReference>
<dbReference type="InterPro" id="IPR006280">
    <property type="entry name" value="SoxG_het"/>
</dbReference>
<dbReference type="Gene3D" id="3.30.70.1520">
    <property type="entry name" value="Heterotetrameric sarcosine oxidase"/>
    <property type="match status" value="1"/>
</dbReference>
<dbReference type="InterPro" id="IPR027266">
    <property type="entry name" value="TrmE/GcvT-like"/>
</dbReference>
<name>A0A4V3GU81_9GAMM</name>
<dbReference type="RefSeq" id="WP_134017409.1">
    <property type="nucleotide sequence ID" value="NZ_SOEC01000006.1"/>
</dbReference>
<dbReference type="GO" id="GO:0008115">
    <property type="term" value="F:sarcosine oxidase activity"/>
    <property type="evidence" value="ECO:0007669"/>
    <property type="project" value="InterPro"/>
</dbReference>
<dbReference type="InterPro" id="IPR007375">
    <property type="entry name" value="SoxG"/>
</dbReference>
<dbReference type="Proteomes" id="UP000294489">
    <property type="component" value="Unassembled WGS sequence"/>
</dbReference>
<evidence type="ECO:0000313" key="3">
    <source>
        <dbReference type="Proteomes" id="UP000294489"/>
    </source>
</evidence>
<dbReference type="Pfam" id="PF04268">
    <property type="entry name" value="SoxG"/>
    <property type="match status" value="1"/>
</dbReference>
<protein>
    <submittedName>
        <fullName evidence="2">Sarcosine oxidase subunit gamma</fullName>
    </submittedName>
</protein>
<organism evidence="2 3">
    <name type="scientific">Modicisalibacter xianhensis</name>
    <dbReference type="NCBI Taxonomy" id="442341"/>
    <lineage>
        <taxon>Bacteria</taxon>
        <taxon>Pseudomonadati</taxon>
        <taxon>Pseudomonadota</taxon>
        <taxon>Gammaproteobacteria</taxon>
        <taxon>Oceanospirillales</taxon>
        <taxon>Halomonadaceae</taxon>
        <taxon>Modicisalibacter</taxon>
    </lineage>
</organism>
<proteinExistence type="predicted"/>
<dbReference type="EMBL" id="SOEC01000006">
    <property type="protein sequence ID" value="TDX29768.1"/>
    <property type="molecule type" value="Genomic_DNA"/>
</dbReference>
<evidence type="ECO:0000313" key="2">
    <source>
        <dbReference type="EMBL" id="TDX29768.1"/>
    </source>
</evidence>
<sequence length="211" mass="23213">MSDVREFNTRPVGSPGAESPLAWSYQRQGTPPREAKPGVTLREKAFLGHLVLRGGAIVLDEAVRETLGLALPARPNALVQDASGERSIQWLAPDEWLVIVPGGEEFALESQLRQALGQAHFSIVNVSGGQTVLTLRGEHAREVLMKSTPYDIHPQAFPVGKGVSTVFAKATVVLRRPAEDTWELVIRRSFADYCYRWLLDAAAEYGVIVER</sequence>
<feature type="region of interest" description="Disordered" evidence="1">
    <location>
        <begin position="1"/>
        <end position="36"/>
    </location>
</feature>
<reference evidence="2 3" key="1">
    <citation type="submission" date="2019-03" db="EMBL/GenBank/DDBJ databases">
        <title>Freshwater and sediment microbial communities from various areas in North America, analyzing microbe dynamics in response to fracking.</title>
        <authorList>
            <person name="Lamendella R."/>
        </authorList>
    </citation>
    <scope>NUCLEOTIDE SEQUENCE [LARGE SCALE GENOMIC DNA]</scope>
    <source>
        <strain evidence="2 3">6_TX</strain>
    </source>
</reference>